<keyword evidence="3" id="KW-0732">Signal</keyword>
<keyword evidence="4" id="KW-0560">Oxidoreductase</keyword>
<dbReference type="GO" id="GO:0004322">
    <property type="term" value="F:ferroxidase activity"/>
    <property type="evidence" value="ECO:0007669"/>
    <property type="project" value="TreeGrafter"/>
</dbReference>
<gene>
    <name evidence="12" type="ORF">HYPSUDRAFT_35950</name>
</gene>
<dbReference type="InterPro" id="IPR044130">
    <property type="entry name" value="CuRO_2_Fet3-like"/>
</dbReference>
<dbReference type="AlphaFoldDB" id="A0A0D2MS35"/>
<keyword evidence="6" id="KW-1015">Disulfide bond</keyword>
<organism evidence="12 13">
    <name type="scientific">Hypholoma sublateritium (strain FD-334 SS-4)</name>
    <dbReference type="NCBI Taxonomy" id="945553"/>
    <lineage>
        <taxon>Eukaryota</taxon>
        <taxon>Fungi</taxon>
        <taxon>Dikarya</taxon>
        <taxon>Basidiomycota</taxon>
        <taxon>Agaricomycotina</taxon>
        <taxon>Agaricomycetes</taxon>
        <taxon>Agaricomycetidae</taxon>
        <taxon>Agaricales</taxon>
        <taxon>Agaricineae</taxon>
        <taxon>Strophariaceae</taxon>
        <taxon>Hypholoma</taxon>
    </lineage>
</organism>
<dbReference type="Gene3D" id="2.60.40.420">
    <property type="entry name" value="Cupredoxins - blue copper proteins"/>
    <property type="match status" value="3"/>
</dbReference>
<keyword evidence="8" id="KW-0812">Transmembrane</keyword>
<dbReference type="CDD" id="cd13899">
    <property type="entry name" value="CuRO_3_Fet3p"/>
    <property type="match status" value="1"/>
</dbReference>
<evidence type="ECO:0000313" key="13">
    <source>
        <dbReference type="Proteomes" id="UP000054270"/>
    </source>
</evidence>
<evidence type="ECO:0000259" key="10">
    <source>
        <dbReference type="Pfam" id="PF07731"/>
    </source>
</evidence>
<keyword evidence="8" id="KW-1133">Transmembrane helix</keyword>
<dbReference type="Pfam" id="PF00394">
    <property type="entry name" value="Cu-oxidase"/>
    <property type="match status" value="1"/>
</dbReference>
<sequence length="543" mass="58699">MDGAQGVSECGIPPGAQFDYVVPINSSGQWGTYWVHAHAGGQYVDGLRAPVVIHPPVEAHSYDEEFTIVIGDWYHDEHSVLINQFINIANPGGAEPIPSSGLIYFAQNASYLGPIPGTSPSPVTAAVGFNENATLPFEPGKTYRLRIVNTAAFSAFFFWIDGHDMRIIEVDGTDVEESPIDLLGITVAQRYSVLVTARNDTSANWVIHANMDTDMFDNVPPGLNPNLTSSITYSASAPLTAPGTVDEYHDVDDIDLVPLQVEPQQPATRTISLEFEFATMNDGTNHALINNVTYNSPLVPAILSELTLGENATIASAYGPQSFVLDHLDVVEIIIKNADSGKHPFHLHGHKVQIVGRSTDYTSDDPTLNPPIVEGQANPMRRDTIQIPSGESVTLRVVADNPGVWFLHCHIEWHLEVGLAVQLIEAPLQAQQFVGNVPPSLSEHCTALGKPISGNAAGFASATDLTGLPLGPYLQKLGWLPKGIVAMFGCVLTAVLGMLSVVWYALGGHISEEEIEHEVREAIAAKEKRGKFFGLLRAKPRSD</sequence>
<keyword evidence="13" id="KW-1185">Reference proteome</keyword>
<dbReference type="PROSITE" id="PS00080">
    <property type="entry name" value="MULTICOPPER_OXIDASE2"/>
    <property type="match status" value="1"/>
</dbReference>
<name>A0A0D2MS35_HYPSF</name>
<dbReference type="SUPFAM" id="SSF49503">
    <property type="entry name" value="Cupredoxins"/>
    <property type="match status" value="3"/>
</dbReference>
<accession>A0A0D2MS35</accession>
<dbReference type="Proteomes" id="UP000054270">
    <property type="component" value="Unassembled WGS sequence"/>
</dbReference>
<dbReference type="GO" id="GO:0010106">
    <property type="term" value="P:cellular response to iron ion starvation"/>
    <property type="evidence" value="ECO:0007669"/>
    <property type="project" value="TreeGrafter"/>
</dbReference>
<keyword evidence="2" id="KW-0479">Metal-binding</keyword>
<evidence type="ECO:0000259" key="9">
    <source>
        <dbReference type="Pfam" id="PF00394"/>
    </source>
</evidence>
<feature type="domain" description="Plastocyanin-like" evidence="9">
    <location>
        <begin position="64"/>
        <end position="231"/>
    </location>
</feature>
<evidence type="ECO:0000256" key="7">
    <source>
        <dbReference type="ARBA" id="ARBA00023180"/>
    </source>
</evidence>
<feature type="transmembrane region" description="Helical" evidence="8">
    <location>
        <begin position="484"/>
        <end position="506"/>
    </location>
</feature>
<keyword evidence="7" id="KW-0325">Glycoprotein</keyword>
<evidence type="ECO:0000256" key="5">
    <source>
        <dbReference type="ARBA" id="ARBA00023008"/>
    </source>
</evidence>
<protein>
    <submittedName>
        <fullName evidence="12">Multicopper oxidase</fullName>
    </submittedName>
</protein>
<dbReference type="OrthoDB" id="2121828at2759"/>
<keyword evidence="8" id="KW-0472">Membrane</keyword>
<evidence type="ECO:0000313" key="12">
    <source>
        <dbReference type="EMBL" id="KJA26798.1"/>
    </source>
</evidence>
<dbReference type="InterPro" id="IPR002355">
    <property type="entry name" value="Cu_oxidase_Cu_BS"/>
</dbReference>
<comment type="similarity">
    <text evidence="1">Belongs to the multicopper oxidase family.</text>
</comment>
<dbReference type="Pfam" id="PF07731">
    <property type="entry name" value="Cu-oxidase_2"/>
    <property type="match status" value="1"/>
</dbReference>
<evidence type="ECO:0000256" key="8">
    <source>
        <dbReference type="SAM" id="Phobius"/>
    </source>
</evidence>
<dbReference type="GO" id="GO:0033215">
    <property type="term" value="P:reductive iron assimilation"/>
    <property type="evidence" value="ECO:0007669"/>
    <property type="project" value="TreeGrafter"/>
</dbReference>
<dbReference type="InterPro" id="IPR008972">
    <property type="entry name" value="Cupredoxin"/>
</dbReference>
<dbReference type="PROSITE" id="PS00079">
    <property type="entry name" value="MULTICOPPER_OXIDASE1"/>
    <property type="match status" value="1"/>
</dbReference>
<dbReference type="InterPro" id="IPR011706">
    <property type="entry name" value="Cu-oxidase_C"/>
</dbReference>
<dbReference type="PANTHER" id="PTHR11709">
    <property type="entry name" value="MULTI-COPPER OXIDASE"/>
    <property type="match status" value="1"/>
</dbReference>
<evidence type="ECO:0000259" key="11">
    <source>
        <dbReference type="Pfam" id="PF07732"/>
    </source>
</evidence>
<dbReference type="GO" id="GO:0033573">
    <property type="term" value="C:high-affinity iron permease complex"/>
    <property type="evidence" value="ECO:0007669"/>
    <property type="project" value="TreeGrafter"/>
</dbReference>
<evidence type="ECO:0000256" key="6">
    <source>
        <dbReference type="ARBA" id="ARBA00023157"/>
    </source>
</evidence>
<dbReference type="OMA" id="GLRGMFI"/>
<dbReference type="GO" id="GO:0005507">
    <property type="term" value="F:copper ion binding"/>
    <property type="evidence" value="ECO:0007669"/>
    <property type="project" value="InterPro"/>
</dbReference>
<feature type="domain" description="Plastocyanin-like" evidence="11">
    <location>
        <begin position="1"/>
        <end position="56"/>
    </location>
</feature>
<dbReference type="PANTHER" id="PTHR11709:SF361">
    <property type="entry name" value="IRON TRANSPORT MULTICOPPER OXIDASE FET3"/>
    <property type="match status" value="1"/>
</dbReference>
<dbReference type="EMBL" id="KN817526">
    <property type="protein sequence ID" value="KJA26798.1"/>
    <property type="molecule type" value="Genomic_DNA"/>
</dbReference>
<dbReference type="STRING" id="945553.A0A0D2MS35"/>
<dbReference type="CDD" id="cd13877">
    <property type="entry name" value="CuRO_2_Fet3p_like"/>
    <property type="match status" value="1"/>
</dbReference>
<evidence type="ECO:0000256" key="4">
    <source>
        <dbReference type="ARBA" id="ARBA00023002"/>
    </source>
</evidence>
<dbReference type="InterPro" id="IPR001117">
    <property type="entry name" value="Cu-oxidase_2nd"/>
</dbReference>
<dbReference type="InterPro" id="IPR033138">
    <property type="entry name" value="Cu_oxidase_CS"/>
</dbReference>
<dbReference type="InterPro" id="IPR011707">
    <property type="entry name" value="Cu-oxidase-like_N"/>
</dbReference>
<keyword evidence="5" id="KW-0186">Copper</keyword>
<evidence type="ECO:0000256" key="1">
    <source>
        <dbReference type="ARBA" id="ARBA00010609"/>
    </source>
</evidence>
<dbReference type="Pfam" id="PF07732">
    <property type="entry name" value="Cu-oxidase_3"/>
    <property type="match status" value="1"/>
</dbReference>
<dbReference type="InterPro" id="IPR045087">
    <property type="entry name" value="Cu-oxidase_fam"/>
</dbReference>
<proteinExistence type="inferred from homology"/>
<evidence type="ECO:0000256" key="2">
    <source>
        <dbReference type="ARBA" id="ARBA00022723"/>
    </source>
</evidence>
<evidence type="ECO:0000256" key="3">
    <source>
        <dbReference type="ARBA" id="ARBA00022729"/>
    </source>
</evidence>
<reference evidence="13" key="1">
    <citation type="submission" date="2014-04" db="EMBL/GenBank/DDBJ databases">
        <title>Evolutionary Origins and Diversification of the Mycorrhizal Mutualists.</title>
        <authorList>
            <consortium name="DOE Joint Genome Institute"/>
            <consortium name="Mycorrhizal Genomics Consortium"/>
            <person name="Kohler A."/>
            <person name="Kuo A."/>
            <person name="Nagy L.G."/>
            <person name="Floudas D."/>
            <person name="Copeland A."/>
            <person name="Barry K.W."/>
            <person name="Cichocki N."/>
            <person name="Veneault-Fourrey C."/>
            <person name="LaButti K."/>
            <person name="Lindquist E.A."/>
            <person name="Lipzen A."/>
            <person name="Lundell T."/>
            <person name="Morin E."/>
            <person name="Murat C."/>
            <person name="Riley R."/>
            <person name="Ohm R."/>
            <person name="Sun H."/>
            <person name="Tunlid A."/>
            <person name="Henrissat B."/>
            <person name="Grigoriev I.V."/>
            <person name="Hibbett D.S."/>
            <person name="Martin F."/>
        </authorList>
    </citation>
    <scope>NUCLEOTIDE SEQUENCE [LARGE SCALE GENOMIC DNA]</scope>
    <source>
        <strain evidence="13">FD-334 SS-4</strain>
    </source>
</reference>
<feature type="domain" description="Plastocyanin-like" evidence="10">
    <location>
        <begin position="318"/>
        <end position="427"/>
    </location>
</feature>